<keyword evidence="3" id="KW-0378">Hydrolase</keyword>
<keyword evidence="6" id="KW-0472">Membrane</keyword>
<keyword evidence="4" id="KW-0788">Thiol protease</keyword>
<sequence>MSPDPAPPTPPPSTPPSTHPGRGGPSRTVLALTVALIGVGGILVGVVLGPLIAMTSSIVGGADAEGGRDDAPALPSSDQSGFVFTRLDNPGRTVVTDQQDVIVATLTDGARTTTIAGPVRTFSEPRYTHAAVQTATWVRIAPQPWHPGAEQQPWVRPWLAAMLVDTSPDVLAVATEYMQDAPDVVDDDGLRIAGNASFGPEISETRRAIGADFYDYLGVPWEFADGVSKEPEDEQYSALDCSGYLRLVYGYRQGYPLQWGSSPGPGLPRRANDMATVGPGTMLIPDRGERPTELDRLQAGDLLFFTTDDEPDIDHSGIYLGRDTDGLHRFISSRATPNGPTLGDMGGASVLDGDGFFAERFRTARRL</sequence>
<feature type="compositionally biased region" description="Pro residues" evidence="5">
    <location>
        <begin position="1"/>
        <end position="18"/>
    </location>
</feature>
<comment type="similarity">
    <text evidence="1">Belongs to the peptidase C40 family.</text>
</comment>
<evidence type="ECO:0000256" key="2">
    <source>
        <dbReference type="ARBA" id="ARBA00022670"/>
    </source>
</evidence>
<feature type="domain" description="NlpC/P60" evidence="7">
    <location>
        <begin position="203"/>
        <end position="367"/>
    </location>
</feature>
<dbReference type="KEGG" id="pbro:HOP40_04175"/>
<evidence type="ECO:0000313" key="8">
    <source>
        <dbReference type="EMBL" id="QJY45119.1"/>
    </source>
</evidence>
<evidence type="ECO:0000256" key="5">
    <source>
        <dbReference type="SAM" id="MobiDB-lite"/>
    </source>
</evidence>
<dbReference type="AlphaFoldDB" id="A0A6M6JFG8"/>
<keyword evidence="2" id="KW-0645">Protease</keyword>
<protein>
    <recommendedName>
        <fullName evidence="7">NlpC/P60 domain-containing protein</fullName>
    </recommendedName>
</protein>
<proteinExistence type="inferred from homology"/>
<name>A0A6M6JFG8_9PSEU</name>
<evidence type="ECO:0000256" key="1">
    <source>
        <dbReference type="ARBA" id="ARBA00007074"/>
    </source>
</evidence>
<dbReference type="SUPFAM" id="SSF54001">
    <property type="entry name" value="Cysteine proteinases"/>
    <property type="match status" value="1"/>
</dbReference>
<feature type="region of interest" description="Disordered" evidence="5">
    <location>
        <begin position="1"/>
        <end position="26"/>
    </location>
</feature>
<evidence type="ECO:0000256" key="3">
    <source>
        <dbReference type="ARBA" id="ARBA00022801"/>
    </source>
</evidence>
<evidence type="ECO:0000256" key="4">
    <source>
        <dbReference type="ARBA" id="ARBA00022807"/>
    </source>
</evidence>
<dbReference type="GO" id="GO:0006508">
    <property type="term" value="P:proteolysis"/>
    <property type="evidence" value="ECO:0007669"/>
    <property type="project" value="UniProtKB-KW"/>
</dbReference>
<feature type="transmembrane region" description="Helical" evidence="6">
    <location>
        <begin position="29"/>
        <end position="53"/>
    </location>
</feature>
<dbReference type="EMBL" id="CP053564">
    <property type="protein sequence ID" value="QJY45119.1"/>
    <property type="molecule type" value="Genomic_DNA"/>
</dbReference>
<dbReference type="InterPro" id="IPR000064">
    <property type="entry name" value="NLP_P60_dom"/>
</dbReference>
<keyword evidence="6" id="KW-1133">Transmembrane helix</keyword>
<dbReference type="InterPro" id="IPR038765">
    <property type="entry name" value="Papain-like_cys_pep_sf"/>
</dbReference>
<dbReference type="Gene3D" id="3.90.1720.10">
    <property type="entry name" value="endopeptidase domain like (from Nostoc punctiforme)"/>
    <property type="match status" value="1"/>
</dbReference>
<gene>
    <name evidence="8" type="ORF">HOP40_04175</name>
</gene>
<keyword evidence="9" id="KW-1185">Reference proteome</keyword>
<evidence type="ECO:0000259" key="7">
    <source>
        <dbReference type="PROSITE" id="PS51935"/>
    </source>
</evidence>
<dbReference type="PROSITE" id="PS51935">
    <property type="entry name" value="NLPC_P60"/>
    <property type="match status" value="1"/>
</dbReference>
<dbReference type="Pfam" id="PF00877">
    <property type="entry name" value="NLPC_P60"/>
    <property type="match status" value="1"/>
</dbReference>
<evidence type="ECO:0000313" key="9">
    <source>
        <dbReference type="Proteomes" id="UP000505377"/>
    </source>
</evidence>
<organism evidence="8 9">
    <name type="scientific">Pseudonocardia broussonetiae</name>
    <dbReference type="NCBI Taxonomy" id="2736640"/>
    <lineage>
        <taxon>Bacteria</taxon>
        <taxon>Bacillati</taxon>
        <taxon>Actinomycetota</taxon>
        <taxon>Actinomycetes</taxon>
        <taxon>Pseudonocardiales</taxon>
        <taxon>Pseudonocardiaceae</taxon>
        <taxon>Pseudonocardia</taxon>
    </lineage>
</organism>
<evidence type="ECO:0000256" key="6">
    <source>
        <dbReference type="SAM" id="Phobius"/>
    </source>
</evidence>
<keyword evidence="6" id="KW-0812">Transmembrane</keyword>
<dbReference type="GO" id="GO:0008234">
    <property type="term" value="F:cysteine-type peptidase activity"/>
    <property type="evidence" value="ECO:0007669"/>
    <property type="project" value="UniProtKB-KW"/>
</dbReference>
<accession>A0A6M6JFG8</accession>
<reference evidence="8 9" key="1">
    <citation type="submission" date="2020-05" db="EMBL/GenBank/DDBJ databases">
        <authorList>
            <person name="Mo P."/>
        </authorList>
    </citation>
    <scope>NUCLEOTIDE SEQUENCE [LARGE SCALE GENOMIC DNA]</scope>
    <source>
        <strain evidence="8 9">Gen01</strain>
    </source>
</reference>
<dbReference type="Proteomes" id="UP000505377">
    <property type="component" value="Chromosome"/>
</dbReference>